<feature type="domain" description="Endonuclease/exonuclease/phosphatase" evidence="1">
    <location>
        <begin position="100"/>
        <end position="227"/>
    </location>
</feature>
<keyword evidence="3" id="KW-1185">Reference proteome</keyword>
<protein>
    <recommendedName>
        <fullName evidence="1">Endonuclease/exonuclease/phosphatase domain-containing protein</fullName>
    </recommendedName>
</protein>
<dbReference type="EMBL" id="JAEPRB010000325">
    <property type="protein sequence ID" value="KAG2217129.1"/>
    <property type="molecule type" value="Genomic_DNA"/>
</dbReference>
<comment type="caution">
    <text evidence="2">The sequence shown here is derived from an EMBL/GenBank/DDBJ whole genome shotgun (WGS) entry which is preliminary data.</text>
</comment>
<gene>
    <name evidence="2" type="ORF">INT45_011912</name>
</gene>
<sequence length="453" mass="51982">MSNITISLININGLVKQTINTITNSLPTSSLIFLTETWLLSPSRYPTNWFQHHNYALPVENSHRGKMGITLLTNPSFPYPIHVLPTISPYILSCKIENLTIHCLYLPPSNLTAIEALEIIQSIPLLTSSNNNHENTILCGDFNARHKELLGDQRTTPRGTAFANWIEEQGLYCWNSQLTYGMPTFIKQRNNRIETSIIDWILSTEPLANVTMTIESEIDLKSNHKPVCISFTMDRPPPSRENHPRQLWNLSKLYDDEHQQKYKNLFIEKIETVHDQIKSATNTNSIEPDINYLANQLTDCIHTSLDESVGRRTPRPPQVKWFWNEELETAFQDREQCYRRKIKATGIQQGVWNIKHKEASKQFDSLVQKRKRQAWNNFINKLSNDELSNTTATIKRIRQNRVVNPTFSDMAGPEVAANKMSQQLARTFSGNALPRVRANPPPPPIVPHPIEQC</sequence>
<dbReference type="OrthoDB" id="2207231at2759"/>
<name>A0A8H7RU83_9FUNG</name>
<dbReference type="AlphaFoldDB" id="A0A8H7RU83"/>
<dbReference type="InterPro" id="IPR005135">
    <property type="entry name" value="Endo/exonuclease/phosphatase"/>
</dbReference>
<evidence type="ECO:0000313" key="2">
    <source>
        <dbReference type="EMBL" id="KAG2217129.1"/>
    </source>
</evidence>
<organism evidence="2 3">
    <name type="scientific">Circinella minor</name>
    <dbReference type="NCBI Taxonomy" id="1195481"/>
    <lineage>
        <taxon>Eukaryota</taxon>
        <taxon>Fungi</taxon>
        <taxon>Fungi incertae sedis</taxon>
        <taxon>Mucoromycota</taxon>
        <taxon>Mucoromycotina</taxon>
        <taxon>Mucoromycetes</taxon>
        <taxon>Mucorales</taxon>
        <taxon>Lichtheimiaceae</taxon>
        <taxon>Circinella</taxon>
    </lineage>
</organism>
<reference evidence="2 3" key="1">
    <citation type="submission" date="2020-12" db="EMBL/GenBank/DDBJ databases">
        <title>Metabolic potential, ecology and presence of endohyphal bacteria is reflected in genomic diversity of Mucoromycotina.</title>
        <authorList>
            <person name="Muszewska A."/>
            <person name="Okrasinska A."/>
            <person name="Steczkiewicz K."/>
            <person name="Drgas O."/>
            <person name="Orlowska M."/>
            <person name="Perlinska-Lenart U."/>
            <person name="Aleksandrzak-Piekarczyk T."/>
            <person name="Szatraj K."/>
            <person name="Zielenkiewicz U."/>
            <person name="Pilsyk S."/>
            <person name="Malc E."/>
            <person name="Mieczkowski P."/>
            <person name="Kruszewska J.S."/>
            <person name="Biernat P."/>
            <person name="Pawlowska J."/>
        </authorList>
    </citation>
    <scope>NUCLEOTIDE SEQUENCE [LARGE SCALE GENOMIC DNA]</scope>
    <source>
        <strain evidence="2 3">CBS 142.35</strain>
    </source>
</reference>
<dbReference type="GO" id="GO:0003824">
    <property type="term" value="F:catalytic activity"/>
    <property type="evidence" value="ECO:0007669"/>
    <property type="project" value="InterPro"/>
</dbReference>
<dbReference type="Gene3D" id="3.60.10.10">
    <property type="entry name" value="Endonuclease/exonuclease/phosphatase"/>
    <property type="match status" value="1"/>
</dbReference>
<dbReference type="Pfam" id="PF14529">
    <property type="entry name" value="Exo_endo_phos_2"/>
    <property type="match status" value="1"/>
</dbReference>
<evidence type="ECO:0000259" key="1">
    <source>
        <dbReference type="Pfam" id="PF14529"/>
    </source>
</evidence>
<evidence type="ECO:0000313" key="3">
    <source>
        <dbReference type="Proteomes" id="UP000646827"/>
    </source>
</evidence>
<dbReference type="SUPFAM" id="SSF56219">
    <property type="entry name" value="DNase I-like"/>
    <property type="match status" value="1"/>
</dbReference>
<dbReference type="Proteomes" id="UP000646827">
    <property type="component" value="Unassembled WGS sequence"/>
</dbReference>
<accession>A0A8H7RU83</accession>
<proteinExistence type="predicted"/>
<dbReference type="InterPro" id="IPR036691">
    <property type="entry name" value="Endo/exonu/phosph_ase_sf"/>
</dbReference>